<evidence type="ECO:0000313" key="1">
    <source>
        <dbReference type="EMBL" id="MEM0515084.1"/>
    </source>
</evidence>
<accession>A0ABU9MUW8</accession>
<keyword evidence="2" id="KW-1185">Reference proteome</keyword>
<reference evidence="1 2" key="1">
    <citation type="submission" date="2024-03" db="EMBL/GenBank/DDBJ databases">
        <title>Pseudoalteromonas qingdaonensis sp. nov., isolated from the intestines of marine benthic organisms.</title>
        <authorList>
            <person name="Lin X."/>
            <person name="Fang S."/>
            <person name="Hu X."/>
        </authorList>
    </citation>
    <scope>NUCLEOTIDE SEQUENCE [LARGE SCALE GENOMIC DNA]</scope>
    <source>
        <strain evidence="1 2">YIC-827</strain>
    </source>
</reference>
<gene>
    <name evidence="1" type="ORF">WCN91_06535</name>
</gene>
<proteinExistence type="predicted"/>
<dbReference type="SUPFAM" id="SSF53067">
    <property type="entry name" value="Actin-like ATPase domain"/>
    <property type="match status" value="1"/>
</dbReference>
<organism evidence="1 2">
    <name type="scientific">Pseudoalteromonas qingdaonensis</name>
    <dbReference type="NCBI Taxonomy" id="3131913"/>
    <lineage>
        <taxon>Bacteria</taxon>
        <taxon>Pseudomonadati</taxon>
        <taxon>Pseudomonadota</taxon>
        <taxon>Gammaproteobacteria</taxon>
        <taxon>Alteromonadales</taxon>
        <taxon>Pseudoalteromonadaceae</taxon>
        <taxon>Pseudoalteromonas</taxon>
    </lineage>
</organism>
<dbReference type="Proteomes" id="UP001447008">
    <property type="component" value="Unassembled WGS sequence"/>
</dbReference>
<comment type="caution">
    <text evidence="1">The sequence shown here is derived from an EMBL/GenBank/DDBJ whole genome shotgun (WGS) entry which is preliminary data.</text>
</comment>
<sequence length="311" mass="35270">MGSQSRVRMPWFKASKQSQTLVGVSLCSHAIRAVSLKQRQQQWYVKDTVEVALPEGTSPAAALTQLLKGLTRDNSQIYVLLPQHYYQIVQMEKPALAEQELIQSLAWTLKDLVNIKGEHIVADYLDYPIQVAGQGAKINVFVADKQELHPLVNEIHKVQEWQLQSISAKETVIANMTSDDNYARLVIFHERGQEPSILIIRERQLLLNRRLRGFKMLEQDLDQSGINHLGDSLGLEIQRSMDFFESQLKQPPIKEVLFFSDLDTAAVIERLQQLQAVPIARFTPQMPLADVVEPEFYLALAGAYLPQLESA</sequence>
<protein>
    <submittedName>
        <fullName evidence="1">MSHA biogenesis protein MshI</fullName>
    </submittedName>
</protein>
<evidence type="ECO:0000313" key="2">
    <source>
        <dbReference type="Proteomes" id="UP001447008"/>
    </source>
</evidence>
<name>A0ABU9MUW8_9GAMM</name>
<dbReference type="EMBL" id="JBCGCU010000005">
    <property type="protein sequence ID" value="MEM0515084.1"/>
    <property type="molecule type" value="Genomic_DNA"/>
</dbReference>
<dbReference type="InterPro" id="IPR043129">
    <property type="entry name" value="ATPase_NBD"/>
</dbReference>